<keyword evidence="2" id="KW-1185">Reference proteome</keyword>
<comment type="caution">
    <text evidence="1">The sequence shown here is derived from an EMBL/GenBank/DDBJ whole genome shotgun (WGS) entry which is preliminary data.</text>
</comment>
<accession>K1KW23</accession>
<protein>
    <submittedName>
        <fullName evidence="1">Uncharacterized protein</fullName>
    </submittedName>
</protein>
<proteinExistence type="predicted"/>
<reference evidence="1 2" key="1">
    <citation type="journal article" date="2012" name="J. Bacteriol.">
        <title>Draft Genome Sequence of Cecembia lonarensis Strain LW9T, Isolated from Lonar Lake, a Haloalkaline Lake in India.</title>
        <authorList>
            <person name="Shivaji S."/>
            <person name="Ara S."/>
            <person name="Singh A."/>
            <person name="Pinnaka A.K."/>
        </authorList>
    </citation>
    <scope>NUCLEOTIDE SEQUENCE [LARGE SCALE GENOMIC DNA]</scope>
    <source>
        <strain evidence="1 2">LW9</strain>
    </source>
</reference>
<dbReference type="Proteomes" id="UP000004478">
    <property type="component" value="Unassembled WGS sequence"/>
</dbReference>
<name>K1KW23_CECL9</name>
<dbReference type="EMBL" id="AMGM01000056">
    <property type="protein sequence ID" value="EKB48340.1"/>
    <property type="molecule type" value="Genomic_DNA"/>
</dbReference>
<dbReference type="AlphaFoldDB" id="K1KW23"/>
<sequence>MYDSQTYGSIGLVDCGDRSCNSSANIGPDDERECLYQGYFSIGHSRYHDRSSHSTGLNGSGEKSTICKGKKWFLKDVLIDFIQVI</sequence>
<organism evidence="1 2">
    <name type="scientific">Cecembia lonarensis (strain CCUG 58316 / KCTC 22772 / LW9)</name>
    <dbReference type="NCBI Taxonomy" id="1225176"/>
    <lineage>
        <taxon>Bacteria</taxon>
        <taxon>Pseudomonadati</taxon>
        <taxon>Bacteroidota</taxon>
        <taxon>Cytophagia</taxon>
        <taxon>Cytophagales</taxon>
        <taxon>Cyclobacteriaceae</taxon>
        <taxon>Cecembia</taxon>
    </lineage>
</organism>
<evidence type="ECO:0000313" key="2">
    <source>
        <dbReference type="Proteomes" id="UP000004478"/>
    </source>
</evidence>
<gene>
    <name evidence="1" type="ORF">B879_03024</name>
</gene>
<evidence type="ECO:0000313" key="1">
    <source>
        <dbReference type="EMBL" id="EKB48340.1"/>
    </source>
</evidence>